<dbReference type="Proteomes" id="UP000546257">
    <property type="component" value="Unassembled WGS sequence"/>
</dbReference>
<comment type="cofactor">
    <cofactor evidence="7">
        <name>Zn(2+)</name>
        <dbReference type="ChEBI" id="CHEBI:29105"/>
    </cofactor>
    <text evidence="7">Binds 1 zinc ion per subunit.</text>
</comment>
<protein>
    <recommendedName>
        <fullName evidence="2">carbonic anhydrase</fullName>
        <ecNumber evidence="2">4.2.1.1</ecNumber>
    </recommendedName>
</protein>
<dbReference type="EC" id="4.2.1.1" evidence="2"/>
<feature type="binding site" evidence="7">
    <location>
        <position position="102"/>
    </location>
    <ligand>
        <name>Zn(2+)</name>
        <dbReference type="ChEBI" id="CHEBI:29105"/>
    </ligand>
</feature>
<evidence type="ECO:0000313" key="9">
    <source>
        <dbReference type="Proteomes" id="UP000546257"/>
    </source>
</evidence>
<dbReference type="InterPro" id="IPR036874">
    <property type="entry name" value="Carbonic_anhydrase_sf"/>
</dbReference>
<evidence type="ECO:0000256" key="1">
    <source>
        <dbReference type="ARBA" id="ARBA00006217"/>
    </source>
</evidence>
<dbReference type="GO" id="GO:0004089">
    <property type="term" value="F:carbonate dehydratase activity"/>
    <property type="evidence" value="ECO:0007669"/>
    <property type="project" value="UniProtKB-EC"/>
</dbReference>
<evidence type="ECO:0000256" key="2">
    <source>
        <dbReference type="ARBA" id="ARBA00012925"/>
    </source>
</evidence>
<keyword evidence="5" id="KW-0456">Lyase</keyword>
<dbReference type="InterPro" id="IPR001765">
    <property type="entry name" value="Carbonic_anhydrase"/>
</dbReference>
<comment type="similarity">
    <text evidence="1">Belongs to the beta-class carbonic anhydrase family.</text>
</comment>
<evidence type="ECO:0000256" key="6">
    <source>
        <dbReference type="ARBA" id="ARBA00048348"/>
    </source>
</evidence>
<dbReference type="GO" id="GO:0008270">
    <property type="term" value="F:zinc ion binding"/>
    <property type="evidence" value="ECO:0007669"/>
    <property type="project" value="InterPro"/>
</dbReference>
<feature type="binding site" evidence="7">
    <location>
        <position position="39"/>
    </location>
    <ligand>
        <name>Zn(2+)</name>
        <dbReference type="ChEBI" id="CHEBI:29105"/>
    </ligand>
</feature>
<keyword evidence="3 7" id="KW-0479">Metal-binding</keyword>
<dbReference type="PANTHER" id="PTHR11002:SF76">
    <property type="entry name" value="CARBONIC ANHYDRASE"/>
    <property type="match status" value="1"/>
</dbReference>
<sequence length="232" mass="24252">MDPLEGLLRSNDEHVASLDVGHFDAVREVQRPSVASISCSDSRVPTEGIWSARSNGDLFTGSNVGNQVWADVDGDRVVNDTVGYAVSSLGVGFVAVVGHTGCGAISAAYDAVFDADAEDHGAPAVHAAVERLVPIVEAARENGIVTADTPRPAGINRLAERAVREQAAFLHADPGVPPGVTVAGFVYDFQRAYGGADGTAYLVALDGETDPDRLRERLDPALHAHVGTLLSD</sequence>
<comment type="caution">
    <text evidence="8">The sequence shown here is derived from an EMBL/GenBank/DDBJ whole genome shotgun (WGS) entry which is preliminary data.</text>
</comment>
<dbReference type="Gene3D" id="3.40.1050.10">
    <property type="entry name" value="Carbonic anhydrase"/>
    <property type="match status" value="1"/>
</dbReference>
<evidence type="ECO:0000256" key="4">
    <source>
        <dbReference type="ARBA" id="ARBA00022833"/>
    </source>
</evidence>
<dbReference type="Pfam" id="PF00484">
    <property type="entry name" value="Pro_CA"/>
    <property type="match status" value="1"/>
</dbReference>
<evidence type="ECO:0000256" key="7">
    <source>
        <dbReference type="PIRSR" id="PIRSR601765-2"/>
    </source>
</evidence>
<dbReference type="RefSeq" id="WP_185191704.1">
    <property type="nucleotide sequence ID" value="NZ_JACKXD010000001.1"/>
</dbReference>
<evidence type="ECO:0000313" key="8">
    <source>
        <dbReference type="EMBL" id="MBB6645343.1"/>
    </source>
</evidence>
<dbReference type="PANTHER" id="PTHR11002">
    <property type="entry name" value="CARBONIC ANHYDRASE"/>
    <property type="match status" value="1"/>
</dbReference>
<gene>
    <name evidence="8" type="ORF">H5V44_03360</name>
</gene>
<accession>A0A7J9SG31</accession>
<evidence type="ECO:0000256" key="5">
    <source>
        <dbReference type="ARBA" id="ARBA00023239"/>
    </source>
</evidence>
<dbReference type="EMBL" id="JACKXD010000001">
    <property type="protein sequence ID" value="MBB6645343.1"/>
    <property type="molecule type" value="Genomic_DNA"/>
</dbReference>
<feature type="binding site" evidence="7">
    <location>
        <position position="99"/>
    </location>
    <ligand>
        <name>Zn(2+)</name>
        <dbReference type="ChEBI" id="CHEBI:29105"/>
    </ligand>
</feature>
<evidence type="ECO:0000256" key="3">
    <source>
        <dbReference type="ARBA" id="ARBA00022723"/>
    </source>
</evidence>
<reference evidence="8 9" key="1">
    <citation type="submission" date="2020-08" db="EMBL/GenBank/DDBJ databases">
        <authorList>
            <person name="Seo M.-J."/>
        </authorList>
    </citation>
    <scope>NUCLEOTIDE SEQUENCE [LARGE SCALE GENOMIC DNA]</scope>
    <source>
        <strain evidence="8 9">MBLA0160</strain>
    </source>
</reference>
<organism evidence="8 9">
    <name type="scientific">Halobellus ruber</name>
    <dbReference type="NCBI Taxonomy" id="2761102"/>
    <lineage>
        <taxon>Archaea</taxon>
        <taxon>Methanobacteriati</taxon>
        <taxon>Methanobacteriota</taxon>
        <taxon>Stenosarchaea group</taxon>
        <taxon>Halobacteria</taxon>
        <taxon>Halobacteriales</taxon>
        <taxon>Haloferacaceae</taxon>
        <taxon>Halobellus</taxon>
    </lineage>
</organism>
<name>A0A7J9SG31_9EURY</name>
<keyword evidence="4 7" id="KW-0862">Zinc</keyword>
<dbReference type="SUPFAM" id="SSF53056">
    <property type="entry name" value="beta-carbonic anhydrase, cab"/>
    <property type="match status" value="1"/>
</dbReference>
<dbReference type="SMART" id="SM00947">
    <property type="entry name" value="Pro_CA"/>
    <property type="match status" value="1"/>
</dbReference>
<comment type="catalytic activity">
    <reaction evidence="6">
        <text>hydrogencarbonate + H(+) = CO2 + H2O</text>
        <dbReference type="Rhea" id="RHEA:10748"/>
        <dbReference type="ChEBI" id="CHEBI:15377"/>
        <dbReference type="ChEBI" id="CHEBI:15378"/>
        <dbReference type="ChEBI" id="CHEBI:16526"/>
        <dbReference type="ChEBI" id="CHEBI:17544"/>
        <dbReference type="EC" id="4.2.1.1"/>
    </reaction>
</comment>
<dbReference type="AlphaFoldDB" id="A0A7J9SG31"/>
<proteinExistence type="inferred from homology"/>
<keyword evidence="9" id="KW-1185">Reference proteome</keyword>